<dbReference type="AlphaFoldDB" id="A0A0F7H757"/>
<dbReference type="SUPFAM" id="SSF49401">
    <property type="entry name" value="Bacterial adhesins"/>
    <property type="match status" value="1"/>
</dbReference>
<dbReference type="Gene3D" id="2.60.40.1090">
    <property type="entry name" value="Fimbrial-type adhesion domain"/>
    <property type="match status" value="1"/>
</dbReference>
<dbReference type="InterPro" id="IPR050263">
    <property type="entry name" value="Bact_Fimbrial_Adh_Pro"/>
</dbReference>
<name>A0A0F7H757_SERFO</name>
<dbReference type="InterPro" id="IPR008966">
    <property type="entry name" value="Adhesion_dom_sf"/>
</dbReference>
<dbReference type="Pfam" id="PF00419">
    <property type="entry name" value="Fimbrial"/>
    <property type="match status" value="1"/>
</dbReference>
<proteinExistence type="predicted"/>
<dbReference type="InterPro" id="IPR036937">
    <property type="entry name" value="Adhesion_dom_fimbrial_sf"/>
</dbReference>
<protein>
    <submittedName>
        <fullName evidence="2">Fimbria A protein</fullName>
    </submittedName>
</protein>
<dbReference type="GeneID" id="30319287"/>
<feature type="domain" description="Fimbrial-type adhesion" evidence="1">
    <location>
        <begin position="31"/>
        <end position="177"/>
    </location>
</feature>
<dbReference type="RefSeq" id="WP_024485521.1">
    <property type="nucleotide sequence ID" value="NZ_CAMKUH010000001.1"/>
</dbReference>
<dbReference type="EMBL" id="CABEEZ010000125">
    <property type="protein sequence ID" value="VTR51828.1"/>
    <property type="molecule type" value="Genomic_DNA"/>
</dbReference>
<evidence type="ECO:0000259" key="1">
    <source>
        <dbReference type="Pfam" id="PF00419"/>
    </source>
</evidence>
<dbReference type="PANTHER" id="PTHR33420:SF26">
    <property type="entry name" value="FIMBRIAL SUBUNIT"/>
    <property type="match status" value="1"/>
</dbReference>
<gene>
    <name evidence="2" type="primary">smfA_11</name>
    <name evidence="2" type="ORF">NCTC12965_06240</name>
</gene>
<reference evidence="2" key="1">
    <citation type="submission" date="2019-05" db="EMBL/GenBank/DDBJ databases">
        <authorList>
            <consortium name="Pathogen Informatics"/>
        </authorList>
    </citation>
    <scope>NUCLEOTIDE SEQUENCE [LARGE SCALE GENOMIC DNA]</scope>
    <source>
        <strain evidence="2">NCTC12965</strain>
    </source>
</reference>
<accession>A0A0F7H757</accession>
<dbReference type="PANTHER" id="PTHR33420">
    <property type="entry name" value="FIMBRIAL SUBUNIT ELFA-RELATED"/>
    <property type="match status" value="1"/>
</dbReference>
<dbReference type="GO" id="GO:0043709">
    <property type="term" value="P:cell adhesion involved in single-species biofilm formation"/>
    <property type="evidence" value="ECO:0007669"/>
    <property type="project" value="TreeGrafter"/>
</dbReference>
<dbReference type="KEGG" id="sfw:WN53_03840"/>
<sequence>MFMKKTLLAAVIALGSVSVAQAGELGHGKVTFNGSIIDAPCSISAKSIDQTVELGQISNVALKDGGKTEPHHFSIDLESCDLGTTPEAKNKVVITFSGAESTAQQGLLAISGTAKGASVAIAQGNGELIKLGTATKEQVLQNGSNSLKFAAYVQGDGTAATITEGSFQASADFTLAYN</sequence>
<dbReference type="GO" id="GO:0009289">
    <property type="term" value="C:pilus"/>
    <property type="evidence" value="ECO:0007669"/>
    <property type="project" value="InterPro"/>
</dbReference>
<evidence type="ECO:0000313" key="2">
    <source>
        <dbReference type="EMBL" id="VTR51828.1"/>
    </source>
</evidence>
<dbReference type="InterPro" id="IPR000259">
    <property type="entry name" value="Adhesion_dom_fimbrial"/>
</dbReference>
<organism evidence="2">
    <name type="scientific">Serratia fonticola</name>
    <dbReference type="NCBI Taxonomy" id="47917"/>
    <lineage>
        <taxon>Bacteria</taxon>
        <taxon>Pseudomonadati</taxon>
        <taxon>Pseudomonadota</taxon>
        <taxon>Gammaproteobacteria</taxon>
        <taxon>Enterobacterales</taxon>
        <taxon>Yersiniaceae</taxon>
        <taxon>Serratia</taxon>
    </lineage>
</organism>